<sequence length="362" mass="40219">MNAIVKQRFEKKTLILAMLLLAIGCWADHSDEKGLAGIYEGMFAHGNFSTPIQIEIKKDSLDYKVYFTSPDQNAYGIPTSQVKKMGDSISFELNSDYFSFRFGSKLSEDGSALNSILLVDSIAQNFTLKRMDDLEDPTHGQEEVSFNSEGFNLKGTVYHPSKPSNKAIYFVTSSGNSDRSATRAEAIAFTDKGYVAFHMDKRGTGTSEGDWGSSSIEDLAMDDINAIKFLATKLEIPFENIGIKGSSQGGAKVPYILSKMKDLAFGIVVSCPSTTLLESDLNYWKNRNSSLIEDHYFDEALAFERGVFQFIGGTTSLETLKGLIAQNSGKPWFTKVWVPELDKVTIDTKLQYSPMPYFKIID</sequence>
<dbReference type="Proteomes" id="UP000321528">
    <property type="component" value="Unassembled WGS sequence"/>
</dbReference>
<dbReference type="PANTHER" id="PTHR43265">
    <property type="entry name" value="ESTERASE ESTD"/>
    <property type="match status" value="1"/>
</dbReference>
<evidence type="ECO:0000313" key="5">
    <source>
        <dbReference type="Proteomes" id="UP000284189"/>
    </source>
</evidence>
<evidence type="ECO:0000256" key="1">
    <source>
        <dbReference type="SAM" id="SignalP"/>
    </source>
</evidence>
<dbReference type="Proteomes" id="UP000284189">
    <property type="component" value="Unassembled WGS sequence"/>
</dbReference>
<reference evidence="4 6" key="2">
    <citation type="submission" date="2019-07" db="EMBL/GenBank/DDBJ databases">
        <title>Draft genome of two Muricauda strains isolated from deep sea.</title>
        <authorList>
            <person name="Sun C."/>
        </authorList>
    </citation>
    <scope>NUCLEOTIDE SEQUENCE [LARGE SCALE GENOMIC DNA]</scope>
    <source>
        <strain evidence="4 6">NH166</strain>
    </source>
</reference>
<evidence type="ECO:0000313" key="6">
    <source>
        <dbReference type="Proteomes" id="UP000321528"/>
    </source>
</evidence>
<keyword evidence="1" id="KW-0732">Signal</keyword>
<proteinExistence type="predicted"/>
<dbReference type="InterPro" id="IPR053145">
    <property type="entry name" value="AB_hydrolase_Est10"/>
</dbReference>
<dbReference type="AlphaFoldDB" id="A0A418N8L6"/>
<keyword evidence="6" id="KW-1185">Reference proteome</keyword>
<accession>A0A418N8L6</accession>
<dbReference type="RefSeq" id="WP_119639341.1">
    <property type="nucleotide sequence ID" value="NZ_QXFJ01000015.1"/>
</dbReference>
<dbReference type="PANTHER" id="PTHR43265:SF1">
    <property type="entry name" value="ESTERASE ESTD"/>
    <property type="match status" value="1"/>
</dbReference>
<feature type="domain" description="Serine aminopeptidase S33" evidence="2">
    <location>
        <begin position="186"/>
        <end position="275"/>
    </location>
</feature>
<reference evidence="3 5" key="1">
    <citation type="submission" date="2018-08" db="EMBL/GenBank/DDBJ databases">
        <title>Proposal of Muricauda 72 sp.nov. and Muricauda NH166 sp.nov., isolated from seawater.</title>
        <authorList>
            <person name="Cheng H."/>
            <person name="Wu Y.-H."/>
            <person name="Guo L.-L."/>
            <person name="Xu X.-W."/>
        </authorList>
    </citation>
    <scope>NUCLEOTIDE SEQUENCE [LARGE SCALE GENOMIC DNA]</scope>
    <source>
        <strain evidence="3 5">NH166</strain>
    </source>
</reference>
<evidence type="ECO:0000313" key="3">
    <source>
        <dbReference type="EMBL" id="RIV71951.1"/>
    </source>
</evidence>
<dbReference type="EMBL" id="VNWL01000014">
    <property type="protein sequence ID" value="TXK03719.1"/>
    <property type="molecule type" value="Genomic_DNA"/>
</dbReference>
<dbReference type="OrthoDB" id="9809549at2"/>
<dbReference type="GO" id="GO:0052689">
    <property type="term" value="F:carboxylic ester hydrolase activity"/>
    <property type="evidence" value="ECO:0007669"/>
    <property type="project" value="TreeGrafter"/>
</dbReference>
<dbReference type="Gene3D" id="3.40.50.1820">
    <property type="entry name" value="alpha/beta hydrolase"/>
    <property type="match status" value="1"/>
</dbReference>
<dbReference type="EMBL" id="QXFJ01000015">
    <property type="protein sequence ID" value="RIV71951.1"/>
    <property type="molecule type" value="Genomic_DNA"/>
</dbReference>
<dbReference type="InterPro" id="IPR029058">
    <property type="entry name" value="AB_hydrolase_fold"/>
</dbReference>
<evidence type="ECO:0000313" key="4">
    <source>
        <dbReference type="EMBL" id="TXK03719.1"/>
    </source>
</evidence>
<dbReference type="Pfam" id="PF12146">
    <property type="entry name" value="Hydrolase_4"/>
    <property type="match status" value="1"/>
</dbReference>
<evidence type="ECO:0000259" key="2">
    <source>
        <dbReference type="Pfam" id="PF12146"/>
    </source>
</evidence>
<name>A0A418N8L6_9FLAO</name>
<comment type="caution">
    <text evidence="3">The sequence shown here is derived from an EMBL/GenBank/DDBJ whole genome shotgun (WGS) entry which is preliminary data.</text>
</comment>
<organism evidence="3 5">
    <name type="scientific">Flagellimonas aequoris</name>
    <dbReference type="NCBI Taxonomy" id="2306997"/>
    <lineage>
        <taxon>Bacteria</taxon>
        <taxon>Pseudomonadati</taxon>
        <taxon>Bacteroidota</taxon>
        <taxon>Flavobacteriia</taxon>
        <taxon>Flavobacteriales</taxon>
        <taxon>Flavobacteriaceae</taxon>
        <taxon>Flagellimonas</taxon>
    </lineage>
</organism>
<protein>
    <submittedName>
        <fullName evidence="4">Prolyl oligopeptidase family serine peptidase</fullName>
    </submittedName>
</protein>
<dbReference type="PROSITE" id="PS51257">
    <property type="entry name" value="PROKAR_LIPOPROTEIN"/>
    <property type="match status" value="1"/>
</dbReference>
<dbReference type="SUPFAM" id="SSF53474">
    <property type="entry name" value="alpha/beta-Hydrolases"/>
    <property type="match status" value="1"/>
</dbReference>
<feature type="signal peptide" evidence="1">
    <location>
        <begin position="1"/>
        <end position="27"/>
    </location>
</feature>
<feature type="chain" id="PRO_5019368391" evidence="1">
    <location>
        <begin position="28"/>
        <end position="362"/>
    </location>
</feature>
<gene>
    <name evidence="3" type="ORF">D2U88_05700</name>
    <name evidence="4" type="ORF">FQ019_05655</name>
</gene>
<dbReference type="InterPro" id="IPR022742">
    <property type="entry name" value="Hydrolase_4"/>
</dbReference>